<dbReference type="EnsemblPlants" id="QL04p006792:mrna">
    <property type="protein sequence ID" value="QL04p006792:mrna"/>
    <property type="gene ID" value="QL04p006792"/>
</dbReference>
<keyword evidence="1" id="KW-0812">Transmembrane</keyword>
<sequence>MLFFIVAIVIYGIAFLGMKLGPQNADYLYKFKFVCVICAILACELLASILVDLLRVLIINLCGIIVELIRRKYKQICEHLCHATNVYHCIDMEQYCYKIGPKHSQKKSVLRAVPSQASGKGHCGVAVN</sequence>
<feature type="transmembrane region" description="Helical" evidence="1">
    <location>
        <begin position="33"/>
        <end position="66"/>
    </location>
</feature>
<organism evidence="2 3">
    <name type="scientific">Quercus lobata</name>
    <name type="common">Valley oak</name>
    <dbReference type="NCBI Taxonomy" id="97700"/>
    <lineage>
        <taxon>Eukaryota</taxon>
        <taxon>Viridiplantae</taxon>
        <taxon>Streptophyta</taxon>
        <taxon>Embryophyta</taxon>
        <taxon>Tracheophyta</taxon>
        <taxon>Spermatophyta</taxon>
        <taxon>Magnoliopsida</taxon>
        <taxon>eudicotyledons</taxon>
        <taxon>Gunneridae</taxon>
        <taxon>Pentapetalae</taxon>
        <taxon>rosids</taxon>
        <taxon>fabids</taxon>
        <taxon>Fagales</taxon>
        <taxon>Fagaceae</taxon>
        <taxon>Quercus</taxon>
    </lineage>
</organism>
<keyword evidence="1" id="KW-1133">Transmembrane helix</keyword>
<evidence type="ECO:0000313" key="2">
    <source>
        <dbReference type="EnsemblPlants" id="QL04p006792:mrna"/>
    </source>
</evidence>
<keyword evidence="1" id="KW-0472">Membrane</keyword>
<proteinExistence type="predicted"/>
<evidence type="ECO:0000256" key="1">
    <source>
        <dbReference type="SAM" id="Phobius"/>
    </source>
</evidence>
<evidence type="ECO:0000313" key="3">
    <source>
        <dbReference type="Proteomes" id="UP000594261"/>
    </source>
</evidence>
<protein>
    <submittedName>
        <fullName evidence="2">Uncharacterized protein</fullName>
    </submittedName>
</protein>
<accession>A0A7N2R2C5</accession>
<dbReference type="InParanoid" id="A0A7N2R2C5"/>
<reference evidence="2" key="2">
    <citation type="submission" date="2021-01" db="UniProtKB">
        <authorList>
            <consortium name="EnsemblPlants"/>
        </authorList>
    </citation>
    <scope>IDENTIFICATION</scope>
</reference>
<reference evidence="2 3" key="1">
    <citation type="journal article" date="2016" name="G3 (Bethesda)">
        <title>First Draft Assembly and Annotation of the Genome of a California Endemic Oak Quercus lobata Nee (Fagaceae).</title>
        <authorList>
            <person name="Sork V.L."/>
            <person name="Fitz-Gibbon S.T."/>
            <person name="Puiu D."/>
            <person name="Crepeau M."/>
            <person name="Gugger P.F."/>
            <person name="Sherman R."/>
            <person name="Stevens K."/>
            <person name="Langley C.H."/>
            <person name="Pellegrini M."/>
            <person name="Salzberg S.L."/>
        </authorList>
    </citation>
    <scope>NUCLEOTIDE SEQUENCE [LARGE SCALE GENOMIC DNA]</scope>
    <source>
        <strain evidence="2 3">cv. SW786</strain>
    </source>
</reference>
<dbReference type="Proteomes" id="UP000594261">
    <property type="component" value="Chromosome 4"/>
</dbReference>
<keyword evidence="3" id="KW-1185">Reference proteome</keyword>
<dbReference type="EMBL" id="LRBV02000004">
    <property type="status" value="NOT_ANNOTATED_CDS"/>
    <property type="molecule type" value="Genomic_DNA"/>
</dbReference>
<name>A0A7N2R2C5_QUELO</name>
<dbReference type="AlphaFoldDB" id="A0A7N2R2C5"/>
<dbReference type="Gramene" id="QL04p006792:mrna">
    <property type="protein sequence ID" value="QL04p006792:mrna"/>
    <property type="gene ID" value="QL04p006792"/>
</dbReference>